<dbReference type="EMBL" id="WUPT01000003">
    <property type="protein sequence ID" value="MXQ09532.1"/>
    <property type="molecule type" value="Genomic_DNA"/>
</dbReference>
<evidence type="ECO:0000313" key="3">
    <source>
        <dbReference type="Proteomes" id="UP000480350"/>
    </source>
</evidence>
<dbReference type="RefSeq" id="WP_160765448.1">
    <property type="nucleotide sequence ID" value="NZ_WUPT01000003.1"/>
</dbReference>
<comment type="caution">
    <text evidence="2">The sequence shown here is derived from an EMBL/GenBank/DDBJ whole genome shotgun (WGS) entry which is preliminary data.</text>
</comment>
<feature type="transmembrane region" description="Helical" evidence="1">
    <location>
        <begin position="137"/>
        <end position="159"/>
    </location>
</feature>
<evidence type="ECO:0000256" key="1">
    <source>
        <dbReference type="SAM" id="Phobius"/>
    </source>
</evidence>
<reference evidence="2 3" key="2">
    <citation type="submission" date="2020-03" db="EMBL/GenBank/DDBJ databases">
        <title>Kangsaoukella pontilimi gen. nov., sp. nov., a new member of the family Rhodobacteraceae isolated from a tidal mudflat.</title>
        <authorList>
            <person name="Kim I.S."/>
        </authorList>
    </citation>
    <scope>NUCLEOTIDE SEQUENCE [LARGE SCALE GENOMIC DNA]</scope>
    <source>
        <strain evidence="2 3">GH1-50</strain>
    </source>
</reference>
<organism evidence="2 3">
    <name type="scientific">Kangsaoukella pontilimi</name>
    <dbReference type="NCBI Taxonomy" id="2691042"/>
    <lineage>
        <taxon>Bacteria</taxon>
        <taxon>Pseudomonadati</taxon>
        <taxon>Pseudomonadota</taxon>
        <taxon>Alphaproteobacteria</taxon>
        <taxon>Rhodobacterales</taxon>
        <taxon>Paracoccaceae</taxon>
        <taxon>Kangsaoukella</taxon>
    </lineage>
</organism>
<gene>
    <name evidence="2" type="ORF">GQ651_16925</name>
</gene>
<sequence>MAEVSRAAHWKFRGLFLLIAAVLFFVQLLPLASGAGRMPGPDVLLLVVAAWVLRRPDYVPVLLIAAVFLLADILFMRPLGLWTAIVILGTEFLRARSVAVRDWSFAVEWLVVAVTIAVMFLANALVLTLFMANDAPLGLTLIHLIATVLAYPLVVILGARAMGLQKIAPGEVDALGHRQ</sequence>
<name>A0A7C9MGG3_9RHOB</name>
<keyword evidence="1" id="KW-1133">Transmembrane helix</keyword>
<protein>
    <submittedName>
        <fullName evidence="2">Rod shape-determining protein MreD</fullName>
    </submittedName>
</protein>
<feature type="transmembrane region" description="Helical" evidence="1">
    <location>
        <begin position="109"/>
        <end position="131"/>
    </location>
</feature>
<feature type="transmembrane region" description="Helical" evidence="1">
    <location>
        <begin position="58"/>
        <end position="88"/>
    </location>
</feature>
<dbReference type="Proteomes" id="UP000480350">
    <property type="component" value="Unassembled WGS sequence"/>
</dbReference>
<evidence type="ECO:0000313" key="2">
    <source>
        <dbReference type="EMBL" id="MXQ09532.1"/>
    </source>
</evidence>
<proteinExistence type="predicted"/>
<keyword evidence="3" id="KW-1185">Reference proteome</keyword>
<accession>A0A7C9MGG3</accession>
<dbReference type="AlphaFoldDB" id="A0A7C9MGG3"/>
<keyword evidence="1" id="KW-0812">Transmembrane</keyword>
<keyword evidence="1" id="KW-0472">Membrane</keyword>
<reference evidence="2 3" key="1">
    <citation type="submission" date="2019-12" db="EMBL/GenBank/DDBJ databases">
        <authorList>
            <person name="Lee S.D."/>
        </authorList>
    </citation>
    <scope>NUCLEOTIDE SEQUENCE [LARGE SCALE GENOMIC DNA]</scope>
    <source>
        <strain evidence="2 3">GH1-50</strain>
    </source>
</reference>